<dbReference type="Gene3D" id="3.90.1030.10">
    <property type="entry name" value="Ribosomal protein L17"/>
    <property type="match status" value="1"/>
</dbReference>
<dbReference type="GO" id="GO:0006412">
    <property type="term" value="P:translation"/>
    <property type="evidence" value="ECO:0007669"/>
    <property type="project" value="InterPro"/>
</dbReference>
<dbReference type="Proteomes" id="UP000034231">
    <property type="component" value="Unassembled WGS sequence"/>
</dbReference>
<keyword evidence="3" id="KW-0687">Ribonucleoprotein</keyword>
<comment type="similarity">
    <text evidence="1">Belongs to the bacterial ribosomal protein bL17 family.</text>
</comment>
<dbReference type="PANTHER" id="PTHR14413:SF16">
    <property type="entry name" value="LARGE RIBOSOMAL SUBUNIT PROTEIN BL17M"/>
    <property type="match status" value="1"/>
</dbReference>
<dbReference type="GO" id="GO:0022625">
    <property type="term" value="C:cytosolic large ribosomal subunit"/>
    <property type="evidence" value="ECO:0007669"/>
    <property type="project" value="TreeGrafter"/>
</dbReference>
<evidence type="ECO:0000256" key="3">
    <source>
        <dbReference type="ARBA" id="ARBA00023274"/>
    </source>
</evidence>
<protein>
    <recommendedName>
        <fullName evidence="4">50S ribosomal protein L17</fullName>
    </recommendedName>
</protein>
<name>A0A0G0IGQ5_9BACT</name>
<reference evidence="5 6" key="1">
    <citation type="journal article" date="2015" name="Nature">
        <title>rRNA introns, odd ribosomes, and small enigmatic genomes across a large radiation of phyla.</title>
        <authorList>
            <person name="Brown C.T."/>
            <person name="Hug L.A."/>
            <person name="Thomas B.C."/>
            <person name="Sharon I."/>
            <person name="Castelle C.J."/>
            <person name="Singh A."/>
            <person name="Wilkins M.J."/>
            <person name="Williams K.H."/>
            <person name="Banfield J.F."/>
        </authorList>
    </citation>
    <scope>NUCLEOTIDE SEQUENCE [LARGE SCALE GENOMIC DNA]</scope>
</reference>
<evidence type="ECO:0000256" key="2">
    <source>
        <dbReference type="ARBA" id="ARBA00022980"/>
    </source>
</evidence>
<dbReference type="GO" id="GO:0003735">
    <property type="term" value="F:structural constituent of ribosome"/>
    <property type="evidence" value="ECO:0007669"/>
    <property type="project" value="InterPro"/>
</dbReference>
<accession>A0A0G0IGQ5</accession>
<proteinExistence type="inferred from homology"/>
<comment type="caution">
    <text evidence="5">The sequence shown here is derived from an EMBL/GenBank/DDBJ whole genome shotgun (WGS) entry which is preliminary data.</text>
</comment>
<evidence type="ECO:0000256" key="1">
    <source>
        <dbReference type="ARBA" id="ARBA00008777"/>
    </source>
</evidence>
<dbReference type="InterPro" id="IPR036373">
    <property type="entry name" value="Ribosomal_bL17_sf"/>
</dbReference>
<dbReference type="SUPFAM" id="SSF64263">
    <property type="entry name" value="Prokaryotic ribosomal protein L17"/>
    <property type="match status" value="1"/>
</dbReference>
<sequence length="170" mass="19294">MRHRISGRHLGRNINERQSLYRSQLRSLFTNGFINTTDAKAKSILPLAEKIAAAAVRADLNSRRYIFTFFQDRNVVNNIVSAFSATFPGQTQNFTELKNVKRRQGDDALIVRLSFIKEVNSLPKVISKEDRKTASDKIKKSFGGKKEVVKKEIAKKVTVKKKAVAKKETK</sequence>
<gene>
    <name evidence="5" type="ORF">US68_C0008G0050</name>
</gene>
<evidence type="ECO:0000313" key="5">
    <source>
        <dbReference type="EMBL" id="KKQ50165.1"/>
    </source>
</evidence>
<evidence type="ECO:0000256" key="4">
    <source>
        <dbReference type="ARBA" id="ARBA00035494"/>
    </source>
</evidence>
<dbReference type="EMBL" id="LBTX01000008">
    <property type="protein sequence ID" value="KKQ50165.1"/>
    <property type="molecule type" value="Genomic_DNA"/>
</dbReference>
<dbReference type="PANTHER" id="PTHR14413">
    <property type="entry name" value="RIBOSOMAL PROTEIN L17"/>
    <property type="match status" value="1"/>
</dbReference>
<dbReference type="InterPro" id="IPR000456">
    <property type="entry name" value="Ribosomal_bL17"/>
</dbReference>
<organism evidence="5 6">
    <name type="scientific">Candidatus Shapirobacteria bacterium GW2011_GWE1_38_10</name>
    <dbReference type="NCBI Taxonomy" id="1618488"/>
    <lineage>
        <taxon>Bacteria</taxon>
        <taxon>Candidatus Shapironibacteriota</taxon>
    </lineage>
</organism>
<dbReference type="Pfam" id="PF01196">
    <property type="entry name" value="Ribosomal_L17"/>
    <property type="match status" value="1"/>
</dbReference>
<evidence type="ECO:0000313" key="6">
    <source>
        <dbReference type="Proteomes" id="UP000034231"/>
    </source>
</evidence>
<keyword evidence="2 5" id="KW-0689">Ribosomal protein</keyword>
<dbReference type="AlphaFoldDB" id="A0A0G0IGQ5"/>